<comment type="caution">
    <text evidence="1">The sequence shown here is derived from an EMBL/GenBank/DDBJ whole genome shotgun (WGS) entry which is preliminary data.</text>
</comment>
<organism evidence="1 2">
    <name type="scientific">Coprinellus micaceus</name>
    <name type="common">Glistening ink-cap mushroom</name>
    <name type="synonym">Coprinus micaceus</name>
    <dbReference type="NCBI Taxonomy" id="71717"/>
    <lineage>
        <taxon>Eukaryota</taxon>
        <taxon>Fungi</taxon>
        <taxon>Dikarya</taxon>
        <taxon>Basidiomycota</taxon>
        <taxon>Agaricomycotina</taxon>
        <taxon>Agaricomycetes</taxon>
        <taxon>Agaricomycetidae</taxon>
        <taxon>Agaricales</taxon>
        <taxon>Agaricineae</taxon>
        <taxon>Psathyrellaceae</taxon>
        <taxon>Coprinellus</taxon>
    </lineage>
</organism>
<protein>
    <recommendedName>
        <fullName evidence="3">F-box domain-containing protein</fullName>
    </recommendedName>
</protein>
<proteinExistence type="predicted"/>
<dbReference type="AlphaFoldDB" id="A0A4Y7T890"/>
<reference evidence="1 2" key="1">
    <citation type="journal article" date="2019" name="Nat. Ecol. Evol.">
        <title>Megaphylogeny resolves global patterns of mushroom evolution.</title>
        <authorList>
            <person name="Varga T."/>
            <person name="Krizsan K."/>
            <person name="Foldi C."/>
            <person name="Dima B."/>
            <person name="Sanchez-Garcia M."/>
            <person name="Sanchez-Ramirez S."/>
            <person name="Szollosi G.J."/>
            <person name="Szarkandi J.G."/>
            <person name="Papp V."/>
            <person name="Albert L."/>
            <person name="Andreopoulos W."/>
            <person name="Angelini C."/>
            <person name="Antonin V."/>
            <person name="Barry K.W."/>
            <person name="Bougher N.L."/>
            <person name="Buchanan P."/>
            <person name="Buyck B."/>
            <person name="Bense V."/>
            <person name="Catcheside P."/>
            <person name="Chovatia M."/>
            <person name="Cooper J."/>
            <person name="Damon W."/>
            <person name="Desjardin D."/>
            <person name="Finy P."/>
            <person name="Geml J."/>
            <person name="Haridas S."/>
            <person name="Hughes K."/>
            <person name="Justo A."/>
            <person name="Karasinski D."/>
            <person name="Kautmanova I."/>
            <person name="Kiss B."/>
            <person name="Kocsube S."/>
            <person name="Kotiranta H."/>
            <person name="LaButti K.M."/>
            <person name="Lechner B.E."/>
            <person name="Liimatainen K."/>
            <person name="Lipzen A."/>
            <person name="Lukacs Z."/>
            <person name="Mihaltcheva S."/>
            <person name="Morgado L.N."/>
            <person name="Niskanen T."/>
            <person name="Noordeloos M.E."/>
            <person name="Ohm R.A."/>
            <person name="Ortiz-Santana B."/>
            <person name="Ovrebo C."/>
            <person name="Racz N."/>
            <person name="Riley R."/>
            <person name="Savchenko A."/>
            <person name="Shiryaev A."/>
            <person name="Soop K."/>
            <person name="Spirin V."/>
            <person name="Szebenyi C."/>
            <person name="Tomsovsky M."/>
            <person name="Tulloss R.E."/>
            <person name="Uehling J."/>
            <person name="Grigoriev I.V."/>
            <person name="Vagvolgyi C."/>
            <person name="Papp T."/>
            <person name="Martin F.M."/>
            <person name="Miettinen O."/>
            <person name="Hibbett D.S."/>
            <person name="Nagy L.G."/>
        </authorList>
    </citation>
    <scope>NUCLEOTIDE SEQUENCE [LARGE SCALE GENOMIC DNA]</scope>
    <source>
        <strain evidence="1 2">FP101781</strain>
    </source>
</reference>
<evidence type="ECO:0000313" key="1">
    <source>
        <dbReference type="EMBL" id="TEB29822.1"/>
    </source>
</evidence>
<name>A0A4Y7T890_COPMI</name>
<evidence type="ECO:0000313" key="2">
    <source>
        <dbReference type="Proteomes" id="UP000298030"/>
    </source>
</evidence>
<dbReference type="Proteomes" id="UP000298030">
    <property type="component" value="Unassembled WGS sequence"/>
</dbReference>
<keyword evidence="2" id="KW-1185">Reference proteome</keyword>
<accession>A0A4Y7T890</accession>
<evidence type="ECO:0008006" key="3">
    <source>
        <dbReference type="Google" id="ProtNLM"/>
    </source>
</evidence>
<sequence length="480" mass="54681">MASRIPSEIVDLIVEGLCEQDPASEKAALQSCCLVGKIFVPACQKRLFQEVVLQPATFVTSASESIEGPDYTLRFSQLLQNSPHLADYVSQLTYRFANEVTLNKCVEETLKKLRHFTVLELQVEDTLQRGYTDFFTWSLSTTGLEQSQHAQAVLSLIQQPQLRKLILRSLELPIDALEPCFQLQIVELHDSTCFHVDEHKQSCSLNPSLETDGGDDEDETNGEGQEEVIFLKPIYLEKLSLHGLDTHLFLDGIFTNPNFNRLEKKRMAVKFRRLRSLEVPVTENHLTVTSSPQQPTDVCQELLSRTECLEELHLYSMRPVSDATSPTSNRLECPLKSLHPASFSTLRRLSYSISIFEQVGALRILDPYHGLLREDGRALKQLVSLEDLTIAIWISRDDMHWQFLTPFFGDGWGALYNRAQALSSLYISLREAEDPKLHLSMFRDQIFCRHFGELKTLAESRGISLTLDTPVRIEEHPLYN</sequence>
<dbReference type="EMBL" id="QPFP01000025">
    <property type="protein sequence ID" value="TEB29822.1"/>
    <property type="molecule type" value="Genomic_DNA"/>
</dbReference>
<dbReference type="OrthoDB" id="2745898at2759"/>
<gene>
    <name evidence="1" type="ORF">FA13DRAFT_1814928</name>
</gene>